<comment type="caution">
    <text evidence="5">The sequence shown here is derived from an EMBL/GenBank/DDBJ whole genome shotgun (WGS) entry which is preliminary data.</text>
</comment>
<dbReference type="Pfam" id="PF00072">
    <property type="entry name" value="Response_reg"/>
    <property type="match status" value="1"/>
</dbReference>
<evidence type="ECO:0000256" key="2">
    <source>
        <dbReference type="PROSITE-ProRule" id="PRU00169"/>
    </source>
</evidence>
<proteinExistence type="predicted"/>
<sequence>MNVLIVDDESLARKRLRSLLEELPEFPCRIMEASAVSLAEEILQKTQANAAIDLVLLDIQMPCTDGVSFAQAISQRRNAPAVVFVTAHAEYAAAAFDLEAVDYLTKPVRLERLRQALKRVQARRMISSGVPATEALPQATSDVANAPQADASFLIINERNRTERVAISQIVFCRAEMKYVTLHTRQREYLWNGSLSELERDYPESFLRIHRNALVARKSLKGLIKQSAKEEGDPWAIELHGTDQLLPVSRRMLPTVRAVLYGRQG</sequence>
<dbReference type="Pfam" id="PF04397">
    <property type="entry name" value="LytTR"/>
    <property type="match status" value="1"/>
</dbReference>
<accession>A0A4S5BG81</accession>
<dbReference type="InterPro" id="IPR007492">
    <property type="entry name" value="LytTR_DNA-bd_dom"/>
</dbReference>
<gene>
    <name evidence="5" type="ORF">E8K88_15380</name>
</gene>
<organism evidence="5 6">
    <name type="scientific">Lampropedia aestuarii</name>
    <dbReference type="NCBI Taxonomy" id="2562762"/>
    <lineage>
        <taxon>Bacteria</taxon>
        <taxon>Pseudomonadati</taxon>
        <taxon>Pseudomonadota</taxon>
        <taxon>Betaproteobacteria</taxon>
        <taxon>Burkholderiales</taxon>
        <taxon>Comamonadaceae</taxon>
        <taxon>Lampropedia</taxon>
    </lineage>
</organism>
<dbReference type="InterPro" id="IPR039420">
    <property type="entry name" value="WalR-like"/>
</dbReference>
<dbReference type="SMART" id="SM00448">
    <property type="entry name" value="REC"/>
    <property type="match status" value="1"/>
</dbReference>
<dbReference type="GO" id="GO:0000976">
    <property type="term" value="F:transcription cis-regulatory region binding"/>
    <property type="evidence" value="ECO:0007669"/>
    <property type="project" value="TreeGrafter"/>
</dbReference>
<dbReference type="GO" id="GO:0000156">
    <property type="term" value="F:phosphorelay response regulator activity"/>
    <property type="evidence" value="ECO:0007669"/>
    <property type="project" value="TreeGrafter"/>
</dbReference>
<evidence type="ECO:0000313" key="5">
    <source>
        <dbReference type="EMBL" id="THJ31270.1"/>
    </source>
</evidence>
<feature type="domain" description="HTH LytTR-type" evidence="4">
    <location>
        <begin position="154"/>
        <end position="262"/>
    </location>
</feature>
<dbReference type="Proteomes" id="UP000306236">
    <property type="component" value="Unassembled WGS sequence"/>
</dbReference>
<dbReference type="AlphaFoldDB" id="A0A4S5BG81"/>
<dbReference type="OrthoDB" id="236568at2"/>
<name>A0A4S5BG81_9BURK</name>
<feature type="modified residue" description="4-aspartylphosphate" evidence="2">
    <location>
        <position position="58"/>
    </location>
</feature>
<keyword evidence="1" id="KW-0238">DNA-binding</keyword>
<keyword evidence="6" id="KW-1185">Reference proteome</keyword>
<evidence type="ECO:0000313" key="6">
    <source>
        <dbReference type="Proteomes" id="UP000306236"/>
    </source>
</evidence>
<dbReference type="Gene3D" id="3.40.50.2300">
    <property type="match status" value="1"/>
</dbReference>
<feature type="domain" description="Response regulatory" evidence="3">
    <location>
        <begin position="2"/>
        <end position="121"/>
    </location>
</feature>
<dbReference type="PROSITE" id="PS50110">
    <property type="entry name" value="RESPONSE_REGULATORY"/>
    <property type="match status" value="1"/>
</dbReference>
<reference evidence="5 6" key="1">
    <citation type="submission" date="2019-04" db="EMBL/GenBank/DDBJ databases">
        <title>Lampropedia sp YIM MLB12 draf genome.</title>
        <authorList>
            <person name="Wang Y.-X."/>
        </authorList>
    </citation>
    <scope>NUCLEOTIDE SEQUENCE [LARGE SCALE GENOMIC DNA]</scope>
    <source>
        <strain evidence="5 6">YIM MLB12</strain>
    </source>
</reference>
<evidence type="ECO:0000259" key="4">
    <source>
        <dbReference type="PROSITE" id="PS50930"/>
    </source>
</evidence>
<dbReference type="PANTHER" id="PTHR48111">
    <property type="entry name" value="REGULATOR OF RPOS"/>
    <property type="match status" value="1"/>
</dbReference>
<dbReference type="SUPFAM" id="SSF52172">
    <property type="entry name" value="CheY-like"/>
    <property type="match status" value="1"/>
</dbReference>
<evidence type="ECO:0000259" key="3">
    <source>
        <dbReference type="PROSITE" id="PS50110"/>
    </source>
</evidence>
<dbReference type="GO" id="GO:0032993">
    <property type="term" value="C:protein-DNA complex"/>
    <property type="evidence" value="ECO:0007669"/>
    <property type="project" value="TreeGrafter"/>
</dbReference>
<evidence type="ECO:0000256" key="1">
    <source>
        <dbReference type="ARBA" id="ARBA00023125"/>
    </source>
</evidence>
<dbReference type="SMART" id="SM00850">
    <property type="entry name" value="LytTR"/>
    <property type="match status" value="1"/>
</dbReference>
<dbReference type="GO" id="GO:0005829">
    <property type="term" value="C:cytosol"/>
    <property type="evidence" value="ECO:0007669"/>
    <property type="project" value="TreeGrafter"/>
</dbReference>
<dbReference type="PROSITE" id="PS50930">
    <property type="entry name" value="HTH_LYTTR"/>
    <property type="match status" value="1"/>
</dbReference>
<dbReference type="RefSeq" id="WP_136407564.1">
    <property type="nucleotide sequence ID" value="NZ_SSWX01000025.1"/>
</dbReference>
<dbReference type="EMBL" id="SSWX01000025">
    <property type="protein sequence ID" value="THJ31270.1"/>
    <property type="molecule type" value="Genomic_DNA"/>
</dbReference>
<keyword evidence="2" id="KW-0597">Phosphoprotein</keyword>
<dbReference type="GO" id="GO:0006355">
    <property type="term" value="P:regulation of DNA-templated transcription"/>
    <property type="evidence" value="ECO:0007669"/>
    <property type="project" value="TreeGrafter"/>
</dbReference>
<dbReference type="PANTHER" id="PTHR48111:SF3">
    <property type="entry name" value="TRANSCRIPTIONAL REGULATORY PROTEIN BTSR"/>
    <property type="match status" value="1"/>
</dbReference>
<dbReference type="InterPro" id="IPR001789">
    <property type="entry name" value="Sig_transdc_resp-reg_receiver"/>
</dbReference>
<protein>
    <submittedName>
        <fullName evidence="5">Response regulator transcription factor</fullName>
    </submittedName>
</protein>
<dbReference type="Gene3D" id="2.40.50.1020">
    <property type="entry name" value="LytTr DNA-binding domain"/>
    <property type="match status" value="1"/>
</dbReference>
<dbReference type="InterPro" id="IPR011006">
    <property type="entry name" value="CheY-like_superfamily"/>
</dbReference>